<keyword evidence="7" id="KW-1185">Reference proteome</keyword>
<reference evidence="6 7" key="1">
    <citation type="submission" date="2017-02" db="EMBL/GenBank/DDBJ databases">
        <title>Genomic diversity within the haloalkaliphilic genus Thioalkalivibrio.</title>
        <authorList>
            <person name="Ahn A.-C."/>
            <person name="Meier-Kolthoff J."/>
            <person name="Overmars L."/>
            <person name="Richter M."/>
            <person name="Woyke T."/>
            <person name="Sorokin D.Y."/>
            <person name="Muyzer G."/>
        </authorList>
    </citation>
    <scope>NUCLEOTIDE SEQUENCE [LARGE SCALE GENOMIC DNA]</scope>
    <source>
        <strain evidence="6 7">ALJD</strain>
    </source>
</reference>
<evidence type="ECO:0000313" key="7">
    <source>
        <dbReference type="Proteomes" id="UP000189462"/>
    </source>
</evidence>
<dbReference type="Proteomes" id="UP000189462">
    <property type="component" value="Unassembled WGS sequence"/>
</dbReference>
<proteinExistence type="predicted"/>
<protein>
    <recommendedName>
        <fullName evidence="5">Major facilitator superfamily (MFS) profile domain-containing protein</fullName>
    </recommendedName>
</protein>
<dbReference type="AlphaFoldDB" id="A0A1V3NCW9"/>
<dbReference type="OrthoDB" id="8894129at2"/>
<dbReference type="EMBL" id="MVBK01000099">
    <property type="protein sequence ID" value="OOG22626.1"/>
    <property type="molecule type" value="Genomic_DNA"/>
</dbReference>
<dbReference type="SUPFAM" id="SSF103473">
    <property type="entry name" value="MFS general substrate transporter"/>
    <property type="match status" value="1"/>
</dbReference>
<name>A0A1V3NCW9_9GAMM</name>
<dbReference type="PROSITE" id="PS50850">
    <property type="entry name" value="MFS"/>
    <property type="match status" value="1"/>
</dbReference>
<keyword evidence="3 4" id="KW-0472">Membrane</keyword>
<dbReference type="InterPro" id="IPR036259">
    <property type="entry name" value="MFS_trans_sf"/>
</dbReference>
<evidence type="ECO:0000256" key="4">
    <source>
        <dbReference type="SAM" id="Phobius"/>
    </source>
</evidence>
<dbReference type="InterPro" id="IPR020846">
    <property type="entry name" value="MFS_dom"/>
</dbReference>
<dbReference type="GO" id="GO:0022857">
    <property type="term" value="F:transmembrane transporter activity"/>
    <property type="evidence" value="ECO:0007669"/>
    <property type="project" value="InterPro"/>
</dbReference>
<feature type="transmembrane region" description="Helical" evidence="4">
    <location>
        <begin position="84"/>
        <end position="107"/>
    </location>
</feature>
<dbReference type="RefSeq" id="WP_139349955.1">
    <property type="nucleotide sequence ID" value="NZ_MVBK01000099.1"/>
</dbReference>
<evidence type="ECO:0000313" key="6">
    <source>
        <dbReference type="EMBL" id="OOG22626.1"/>
    </source>
</evidence>
<feature type="domain" description="Major facilitator superfamily (MFS) profile" evidence="5">
    <location>
        <begin position="19"/>
        <end position="117"/>
    </location>
</feature>
<dbReference type="PANTHER" id="PTHR43129:SF1">
    <property type="entry name" value="FOSMIDOMYCIN RESISTANCE PROTEIN"/>
    <property type="match status" value="1"/>
</dbReference>
<accession>A0A1V3NCW9</accession>
<dbReference type="STRING" id="108003.B1C78_14390"/>
<dbReference type="PANTHER" id="PTHR43129">
    <property type="entry name" value="FOSMIDOMYCIN RESISTANCE PROTEIN"/>
    <property type="match status" value="1"/>
</dbReference>
<organism evidence="6 7">
    <name type="scientific">Thioalkalivibrio denitrificans</name>
    <dbReference type="NCBI Taxonomy" id="108003"/>
    <lineage>
        <taxon>Bacteria</taxon>
        <taxon>Pseudomonadati</taxon>
        <taxon>Pseudomonadota</taxon>
        <taxon>Gammaproteobacteria</taxon>
        <taxon>Chromatiales</taxon>
        <taxon>Ectothiorhodospiraceae</taxon>
        <taxon>Thioalkalivibrio</taxon>
    </lineage>
</organism>
<dbReference type="Gene3D" id="1.20.1250.20">
    <property type="entry name" value="MFS general substrate transporter like domains"/>
    <property type="match status" value="1"/>
</dbReference>
<evidence type="ECO:0000256" key="1">
    <source>
        <dbReference type="ARBA" id="ARBA00022692"/>
    </source>
</evidence>
<gene>
    <name evidence="6" type="ORF">B1C78_14390</name>
</gene>
<evidence type="ECO:0000256" key="2">
    <source>
        <dbReference type="ARBA" id="ARBA00022989"/>
    </source>
</evidence>
<keyword evidence="2 4" id="KW-1133">Transmembrane helix</keyword>
<feature type="transmembrane region" description="Helical" evidence="4">
    <location>
        <begin position="52"/>
        <end position="77"/>
    </location>
</feature>
<evidence type="ECO:0000256" key="3">
    <source>
        <dbReference type="ARBA" id="ARBA00023136"/>
    </source>
</evidence>
<evidence type="ECO:0000259" key="5">
    <source>
        <dbReference type="PROSITE" id="PS50850"/>
    </source>
</evidence>
<feature type="non-terminal residue" evidence="6">
    <location>
        <position position="117"/>
    </location>
</feature>
<keyword evidence="1 4" id="KW-0812">Transmembrane</keyword>
<dbReference type="Pfam" id="PF07690">
    <property type="entry name" value="MFS_1"/>
    <property type="match status" value="1"/>
</dbReference>
<dbReference type="InterPro" id="IPR011701">
    <property type="entry name" value="MFS"/>
</dbReference>
<sequence>MISAVISLIAPFPAGERRTVGLVSTAHAFSHFYMLVLPPVFPLLHGELGLSYAALGLLLSVYAVVTGLMQLPMGLLVDRVGGRAILVLGLALNGLGILLVGLVPGYWAMLGCMVLAG</sequence>
<comment type="caution">
    <text evidence="6">The sequence shown here is derived from an EMBL/GenBank/DDBJ whole genome shotgun (WGS) entry which is preliminary data.</text>
</comment>
<dbReference type="GO" id="GO:0005886">
    <property type="term" value="C:plasma membrane"/>
    <property type="evidence" value="ECO:0007669"/>
    <property type="project" value="TreeGrafter"/>
</dbReference>